<sequence length="31" mass="3696">MDDLSAITLVSATIFVFLLWRWSRASRRVRE</sequence>
<accession>A0ABX2G2Z7</accession>
<organism evidence="2 3">
    <name type="scientific">Sphaerotilus uruguayifluvii</name>
    <dbReference type="NCBI Taxonomy" id="2735897"/>
    <lineage>
        <taxon>Bacteria</taxon>
        <taxon>Pseudomonadati</taxon>
        <taxon>Pseudomonadota</taxon>
        <taxon>Betaproteobacteria</taxon>
        <taxon>Burkholderiales</taxon>
        <taxon>Sphaerotilaceae</taxon>
        <taxon>Sphaerotilus</taxon>
    </lineage>
</organism>
<comment type="caution">
    <text evidence="2">The sequence shown here is derived from an EMBL/GenBank/DDBJ whole genome shotgun (WGS) entry which is preliminary data.</text>
</comment>
<keyword evidence="1" id="KW-0812">Transmembrane</keyword>
<evidence type="ECO:0000256" key="1">
    <source>
        <dbReference type="SAM" id="Phobius"/>
    </source>
</evidence>
<keyword evidence="1" id="KW-0472">Membrane</keyword>
<proteinExistence type="predicted"/>
<name>A0ABX2G2Z7_9BURK</name>
<reference evidence="2 3" key="1">
    <citation type="submission" date="2020-05" db="EMBL/GenBank/DDBJ databases">
        <title>Genomic Encyclopedia of Type Strains, Phase IV (KMG-V): Genome sequencing to study the core and pangenomes of soil and plant-associated prokaryotes.</title>
        <authorList>
            <person name="Whitman W."/>
        </authorList>
    </citation>
    <scope>NUCLEOTIDE SEQUENCE [LARGE SCALE GENOMIC DNA]</scope>
    <source>
        <strain evidence="2 3">C29</strain>
    </source>
</reference>
<dbReference type="EMBL" id="JABSNM010000008">
    <property type="protein sequence ID" value="NRT56429.1"/>
    <property type="molecule type" value="Genomic_DNA"/>
</dbReference>
<evidence type="ECO:0000313" key="3">
    <source>
        <dbReference type="Proteomes" id="UP001516061"/>
    </source>
</evidence>
<evidence type="ECO:0000313" key="2">
    <source>
        <dbReference type="EMBL" id="NRT56429.1"/>
    </source>
</evidence>
<keyword evidence="3" id="KW-1185">Reference proteome</keyword>
<feature type="transmembrane region" description="Helical" evidence="1">
    <location>
        <begin position="6"/>
        <end position="23"/>
    </location>
</feature>
<gene>
    <name evidence="2" type="ORF">HNQ01_002172</name>
</gene>
<dbReference type="Proteomes" id="UP001516061">
    <property type="component" value="Unassembled WGS sequence"/>
</dbReference>
<protein>
    <submittedName>
        <fullName evidence="2">Uncharacterized protein</fullName>
    </submittedName>
</protein>
<keyword evidence="1" id="KW-1133">Transmembrane helix</keyword>